<dbReference type="AlphaFoldDB" id="A0A516V406"/>
<evidence type="ECO:0000256" key="1">
    <source>
        <dbReference type="SAM" id="SignalP"/>
    </source>
</evidence>
<gene>
    <name evidence="2" type="ORF">FNZ56_04950</name>
</gene>
<keyword evidence="3" id="KW-1185">Reference proteome</keyword>
<keyword evidence="1" id="KW-0732">Signal</keyword>
<accession>A0A516V406</accession>
<feature type="signal peptide" evidence="1">
    <location>
        <begin position="1"/>
        <end position="23"/>
    </location>
</feature>
<evidence type="ECO:0000313" key="3">
    <source>
        <dbReference type="Proteomes" id="UP000315891"/>
    </source>
</evidence>
<dbReference type="RefSeq" id="WP_143878772.1">
    <property type="nucleotide sequence ID" value="NZ_BAABLZ010000001.1"/>
</dbReference>
<dbReference type="OrthoDB" id="8902590at2"/>
<feature type="chain" id="PRO_5022187560" evidence="1">
    <location>
        <begin position="24"/>
        <end position="204"/>
    </location>
</feature>
<organism evidence="2 3">
    <name type="scientific">Pseudoluteimonas lycopersici</name>
    <dbReference type="NCBI Taxonomy" id="1324796"/>
    <lineage>
        <taxon>Bacteria</taxon>
        <taxon>Pseudomonadati</taxon>
        <taxon>Pseudomonadota</taxon>
        <taxon>Gammaproteobacteria</taxon>
        <taxon>Lysobacterales</taxon>
        <taxon>Lysobacteraceae</taxon>
        <taxon>Pseudoluteimonas</taxon>
    </lineage>
</organism>
<name>A0A516V406_9GAMM</name>
<dbReference type="EMBL" id="CP041742">
    <property type="protein sequence ID" value="QDQ73259.1"/>
    <property type="molecule type" value="Genomic_DNA"/>
</dbReference>
<sequence>MRLLTKSLIAAAVLAAMPTIASAESNFQTGTGSLTATARLDFQITIPKFLYLRVGTGTNLANNTTVDLINFAVPATGVGGGTGVVTTTGGDLTGGKVTARVMGNGGNVTLSSTTAGALNDGGTNTISYSQISTTAAVLTSGTALAAPALADGATTNTTVTATNGVVNRDAQWTYAYANSAVVAAGTYGGVNVNNGRVTYTAVTP</sequence>
<proteinExistence type="predicted"/>
<dbReference type="Proteomes" id="UP000315891">
    <property type="component" value="Chromosome"/>
</dbReference>
<reference evidence="2 3" key="1">
    <citation type="submission" date="2019-07" db="EMBL/GenBank/DDBJ databases">
        <title>Lysobacter weifangensis sp. nov., isolated from bensulfuron-methyl contaminated farmland soil.</title>
        <authorList>
            <person name="Zhao H."/>
        </authorList>
    </citation>
    <scope>NUCLEOTIDE SEQUENCE [LARGE SCALE GENOMIC DNA]</scope>
    <source>
        <strain evidence="2 3">CC-Bw-6</strain>
    </source>
</reference>
<evidence type="ECO:0000313" key="2">
    <source>
        <dbReference type="EMBL" id="QDQ73259.1"/>
    </source>
</evidence>
<protein>
    <submittedName>
        <fullName evidence="2">Uncharacterized protein</fullName>
    </submittedName>
</protein>